<dbReference type="Pfam" id="PF07735">
    <property type="entry name" value="FBA_2"/>
    <property type="match status" value="1"/>
</dbReference>
<evidence type="ECO:0000313" key="2">
    <source>
        <dbReference type="Proteomes" id="UP000095282"/>
    </source>
</evidence>
<dbReference type="PANTHER" id="PTHR21503:SF52">
    <property type="entry name" value="F-BOX DOMAIN-CONTAINING PROTEIN"/>
    <property type="match status" value="1"/>
</dbReference>
<dbReference type="AlphaFoldDB" id="A0A1I7V1C1"/>
<accession>A0A1I7V1C1</accession>
<dbReference type="WBParaSite" id="Csp11.Scaffold630.g21418.t1">
    <property type="protein sequence ID" value="Csp11.Scaffold630.g21418.t1"/>
    <property type="gene ID" value="Csp11.Scaffold630.g21418"/>
</dbReference>
<dbReference type="eggNOG" id="ENOG502TK42">
    <property type="taxonomic scope" value="Eukaryota"/>
</dbReference>
<name>A0A1I7V1C1_9PELO</name>
<keyword evidence="2" id="KW-1185">Reference proteome</keyword>
<dbReference type="Proteomes" id="UP000095282">
    <property type="component" value="Unplaced"/>
</dbReference>
<dbReference type="InterPro" id="IPR012885">
    <property type="entry name" value="F-box_Sdz-33"/>
</dbReference>
<organism evidence="2 3">
    <name type="scientific">Caenorhabditis tropicalis</name>
    <dbReference type="NCBI Taxonomy" id="1561998"/>
    <lineage>
        <taxon>Eukaryota</taxon>
        <taxon>Metazoa</taxon>
        <taxon>Ecdysozoa</taxon>
        <taxon>Nematoda</taxon>
        <taxon>Chromadorea</taxon>
        <taxon>Rhabditida</taxon>
        <taxon>Rhabditina</taxon>
        <taxon>Rhabditomorpha</taxon>
        <taxon>Rhabditoidea</taxon>
        <taxon>Rhabditidae</taxon>
        <taxon>Peloderinae</taxon>
        <taxon>Caenorhabditis</taxon>
    </lineage>
</organism>
<reference evidence="3" key="1">
    <citation type="submission" date="2016-11" db="UniProtKB">
        <authorList>
            <consortium name="WormBaseParasite"/>
        </authorList>
    </citation>
    <scope>IDENTIFICATION</scope>
</reference>
<evidence type="ECO:0000259" key="1">
    <source>
        <dbReference type="Pfam" id="PF07735"/>
    </source>
</evidence>
<sequence>MFPLLKLPLLCIQEVTDQWDVIELISFSFLSKRAKRISKRRKRNDFNVNLKLNSCSPSLHCDYSNPLPDVRYHEGQELIRSSDISSFLENTQHFMDILNCPFERVRFQLEPLITNDQLIGMINWLNGMKNDINEVWIQSATSQMFESIIKRFRKRIRNLNVYEAGFQHGGIVHKRLNFEVNHIFTSTESPWIRLDFIFSMNLERISAIITNLSAKDLNLFLKSWQEGKTNQRLKRFLVTTRFDRDIKKVLKGCKAELMDPRTTKLKVRTLDYAGYKDVWIHGGIHIKGNDGRLAVIQNHTHKEEVAENRHF</sequence>
<feature type="domain" description="Sdz-33 F-box" evidence="1">
    <location>
        <begin position="178"/>
        <end position="236"/>
    </location>
</feature>
<protein>
    <submittedName>
        <fullName evidence="3">FBA_2 domain-containing protein</fullName>
    </submittedName>
</protein>
<evidence type="ECO:0000313" key="3">
    <source>
        <dbReference type="WBParaSite" id="Csp11.Scaffold630.g21418.t1"/>
    </source>
</evidence>
<dbReference type="PANTHER" id="PTHR21503">
    <property type="entry name" value="F-BOX-CONTAINING HYPOTHETICAL PROTEIN C.ELEGANS"/>
    <property type="match status" value="1"/>
</dbReference>
<proteinExistence type="predicted"/>